<accession>A0A9D9EKS1</accession>
<evidence type="ECO:0000313" key="2">
    <source>
        <dbReference type="Proteomes" id="UP000810252"/>
    </source>
</evidence>
<evidence type="ECO:0000313" key="1">
    <source>
        <dbReference type="EMBL" id="MBO8448778.1"/>
    </source>
</evidence>
<comment type="caution">
    <text evidence="1">The sequence shown here is derived from an EMBL/GenBank/DDBJ whole genome shotgun (WGS) entry which is preliminary data.</text>
</comment>
<dbReference type="EMBL" id="JADIMQ010000083">
    <property type="protein sequence ID" value="MBO8448778.1"/>
    <property type="molecule type" value="Genomic_DNA"/>
</dbReference>
<dbReference type="AlphaFoldDB" id="A0A9D9EKS1"/>
<proteinExistence type="predicted"/>
<organism evidence="1 2">
    <name type="scientific">Candidatus Cryptobacteroides merdigallinarum</name>
    <dbReference type="NCBI Taxonomy" id="2840770"/>
    <lineage>
        <taxon>Bacteria</taxon>
        <taxon>Pseudomonadati</taxon>
        <taxon>Bacteroidota</taxon>
        <taxon>Bacteroidia</taxon>
        <taxon>Bacteroidales</taxon>
        <taxon>Candidatus Cryptobacteroides</taxon>
    </lineage>
</organism>
<name>A0A9D9EKS1_9BACT</name>
<dbReference type="Proteomes" id="UP000810252">
    <property type="component" value="Unassembled WGS sequence"/>
</dbReference>
<sequence length="98" mass="11280">MDSVLLRFVTTERIDGYPNFRMFLRTEAGGRCEKSLSVLKDGEPVRTWLLSEKDGGGRQFFDESFWRNYVRYDGNMPNIFTWVFDIGPEDIGAGASNE</sequence>
<reference evidence="1" key="2">
    <citation type="journal article" date="2021" name="PeerJ">
        <title>Extensive microbial diversity within the chicken gut microbiome revealed by metagenomics and culture.</title>
        <authorList>
            <person name="Gilroy R."/>
            <person name="Ravi A."/>
            <person name="Getino M."/>
            <person name="Pursley I."/>
            <person name="Horton D.L."/>
            <person name="Alikhan N.F."/>
            <person name="Baker D."/>
            <person name="Gharbi K."/>
            <person name="Hall N."/>
            <person name="Watson M."/>
            <person name="Adriaenssens E.M."/>
            <person name="Foster-Nyarko E."/>
            <person name="Jarju S."/>
            <person name="Secka A."/>
            <person name="Antonio M."/>
            <person name="Oren A."/>
            <person name="Chaudhuri R.R."/>
            <person name="La Ragione R."/>
            <person name="Hildebrand F."/>
            <person name="Pallen M.J."/>
        </authorList>
    </citation>
    <scope>NUCLEOTIDE SEQUENCE</scope>
    <source>
        <strain evidence="1">20514</strain>
    </source>
</reference>
<gene>
    <name evidence="1" type="ORF">IAC29_05860</name>
</gene>
<reference evidence="1" key="1">
    <citation type="submission" date="2020-10" db="EMBL/GenBank/DDBJ databases">
        <authorList>
            <person name="Gilroy R."/>
        </authorList>
    </citation>
    <scope>NUCLEOTIDE SEQUENCE</scope>
    <source>
        <strain evidence="1">20514</strain>
    </source>
</reference>
<protein>
    <submittedName>
        <fullName evidence="1">Uncharacterized protein</fullName>
    </submittedName>
</protein>